<dbReference type="Proteomes" id="UP000287247">
    <property type="component" value="Unassembled WGS sequence"/>
</dbReference>
<dbReference type="InterPro" id="IPR054637">
    <property type="entry name" value="Asr1405_Asl0597-like"/>
</dbReference>
<sequence length="83" mass="9893">MNSPNLPLELTQVLQVDWSDRWSVYYRLQELEILCHCSAYKPLQVKLYSATSLIQVWSVIKQHSASREELIDWLNDCWHDRTT</sequence>
<evidence type="ECO:0000313" key="2">
    <source>
        <dbReference type="Proteomes" id="UP000287247"/>
    </source>
</evidence>
<protein>
    <submittedName>
        <fullName evidence="1">Uncharacterized protein</fullName>
    </submittedName>
</protein>
<dbReference type="EMBL" id="BDQK01000017">
    <property type="protein sequence ID" value="GBF82837.1"/>
    <property type="molecule type" value="Genomic_DNA"/>
</dbReference>
<dbReference type="AlphaFoldDB" id="A0A401INM6"/>
<accession>A0A401INM6</accession>
<dbReference type="OrthoDB" id="515027at2"/>
<name>A0A401INM6_APHSA</name>
<dbReference type="RefSeq" id="WP_124976152.1">
    <property type="nucleotide sequence ID" value="NZ_BDQK01000017.1"/>
</dbReference>
<keyword evidence="2" id="KW-1185">Reference proteome</keyword>
<proteinExistence type="predicted"/>
<gene>
    <name evidence="1" type="ORF">AsFPU1_4271</name>
</gene>
<organism evidence="1 2">
    <name type="scientific">Aphanothece sacrum FPU1</name>
    <dbReference type="NCBI Taxonomy" id="1920663"/>
    <lineage>
        <taxon>Bacteria</taxon>
        <taxon>Bacillati</taxon>
        <taxon>Cyanobacteriota</taxon>
        <taxon>Cyanophyceae</taxon>
        <taxon>Oscillatoriophycideae</taxon>
        <taxon>Chroococcales</taxon>
        <taxon>Aphanothecaceae</taxon>
        <taxon>Aphanothece</taxon>
    </lineage>
</organism>
<reference evidence="2" key="1">
    <citation type="submission" date="2017-05" db="EMBL/GenBank/DDBJ databases">
        <title>Physiological properties and genetic analysis related to exopolysaccharide production of fresh-water unicellular cyanobacterium Aphanothece sacrum, Suizenji Nori, that has been cultured as a food source in Japan.</title>
        <authorList>
            <person name="Kanesaki Y."/>
            <person name="Yoshikawa S."/>
            <person name="Ohki K."/>
        </authorList>
    </citation>
    <scope>NUCLEOTIDE SEQUENCE [LARGE SCALE GENOMIC DNA]</scope>
    <source>
        <strain evidence="2">FPU1</strain>
    </source>
</reference>
<comment type="caution">
    <text evidence="1">The sequence shown here is derived from an EMBL/GenBank/DDBJ whole genome shotgun (WGS) entry which is preliminary data.</text>
</comment>
<evidence type="ECO:0000313" key="1">
    <source>
        <dbReference type="EMBL" id="GBF82837.1"/>
    </source>
</evidence>
<dbReference type="NCBIfam" id="NF045598">
    <property type="entry name" value="asr1405_asl0597"/>
    <property type="match status" value="1"/>
</dbReference>